<comment type="caution">
    <text evidence="10">The sequence shown here is derived from an EMBL/GenBank/DDBJ whole genome shotgun (WGS) entry which is preliminary data.</text>
</comment>
<dbReference type="InterPro" id="IPR007793">
    <property type="entry name" value="DivIVA_fam"/>
</dbReference>
<evidence type="ECO:0000313" key="11">
    <source>
        <dbReference type="Proteomes" id="UP001519654"/>
    </source>
</evidence>
<keyword evidence="6" id="KW-0175">Coiled coil</keyword>
<evidence type="ECO:0000256" key="9">
    <source>
        <dbReference type="SAM" id="MobiDB-lite"/>
    </source>
</evidence>
<dbReference type="RefSeq" id="WP_215789678.1">
    <property type="nucleotide sequence ID" value="NZ_JAHKKG010000007.1"/>
</dbReference>
<feature type="compositionally biased region" description="Basic and acidic residues" evidence="9">
    <location>
        <begin position="129"/>
        <end position="138"/>
    </location>
</feature>
<dbReference type="PANTHER" id="PTHR35794:SF2">
    <property type="entry name" value="CELL DIVISION PROTEIN DIVIVA"/>
    <property type="match status" value="1"/>
</dbReference>
<evidence type="ECO:0000256" key="6">
    <source>
        <dbReference type="ARBA" id="ARBA00023054"/>
    </source>
</evidence>
<keyword evidence="11" id="KW-1185">Reference proteome</keyword>
<dbReference type="Gene3D" id="6.10.250.660">
    <property type="match status" value="1"/>
</dbReference>
<evidence type="ECO:0000256" key="2">
    <source>
        <dbReference type="ARBA" id="ARBA00009008"/>
    </source>
</evidence>
<evidence type="ECO:0000256" key="1">
    <source>
        <dbReference type="ARBA" id="ARBA00004496"/>
    </source>
</evidence>
<feature type="compositionally biased region" description="Basic and acidic residues" evidence="9">
    <location>
        <begin position="147"/>
        <end position="177"/>
    </location>
</feature>
<dbReference type="NCBIfam" id="TIGR03544">
    <property type="entry name" value="DivI1A_domain"/>
    <property type="match status" value="1"/>
</dbReference>
<comment type="similarity">
    <text evidence="2">Belongs to the DivIVA family.</text>
</comment>
<keyword evidence="4" id="KW-0963">Cytoplasm</keyword>
<dbReference type="Pfam" id="PF05103">
    <property type="entry name" value="DivIVA"/>
    <property type="match status" value="1"/>
</dbReference>
<protein>
    <recommendedName>
        <fullName evidence="3">Cell wall synthesis protein Wag31</fullName>
    </recommendedName>
    <alternativeName>
        <fullName evidence="8">Antigen 84</fullName>
    </alternativeName>
</protein>
<feature type="region of interest" description="Disordered" evidence="9">
    <location>
        <begin position="47"/>
        <end position="67"/>
    </location>
</feature>
<dbReference type="PANTHER" id="PTHR35794">
    <property type="entry name" value="CELL DIVISION PROTEIN DIVIVA"/>
    <property type="match status" value="1"/>
</dbReference>
<dbReference type="Proteomes" id="UP001519654">
    <property type="component" value="Unassembled WGS sequence"/>
</dbReference>
<feature type="region of interest" description="Disordered" evidence="9">
    <location>
        <begin position="91"/>
        <end position="115"/>
    </location>
</feature>
<evidence type="ECO:0000256" key="3">
    <source>
        <dbReference type="ARBA" id="ARBA00018787"/>
    </source>
</evidence>
<dbReference type="InterPro" id="IPR019933">
    <property type="entry name" value="DivIVA_domain"/>
</dbReference>
<sequence length="223" mass="24842">MQLTPADIHNIVFGKPPIGKRGYDEEEVDALLDEAGQEMIRLLEENASLRRQADTAPADDRGLRDDRGVRDELAAAGAELDRARRACDVAERTAEQTRDQLNEARRSAAPKAPTPGMDVERVLAMAQRTADDHMRDAQEQSSSLLSEARERSDRVMREARTNASAVEDKARRHHDESLADIQTGRRRVVEEIEGLELMAGQYRDALVGHIARQEQLLAGSPDE</sequence>
<comment type="subcellular location">
    <subcellularLocation>
        <location evidence="1">Cytoplasm</location>
    </subcellularLocation>
</comment>
<proteinExistence type="inferred from homology"/>
<organism evidence="10 11">
    <name type="scientific">Paractinoplanes bogorensis</name>
    <dbReference type="NCBI Taxonomy" id="1610840"/>
    <lineage>
        <taxon>Bacteria</taxon>
        <taxon>Bacillati</taxon>
        <taxon>Actinomycetota</taxon>
        <taxon>Actinomycetes</taxon>
        <taxon>Micromonosporales</taxon>
        <taxon>Micromonosporaceae</taxon>
        <taxon>Paractinoplanes</taxon>
    </lineage>
</organism>
<feature type="region of interest" description="Disordered" evidence="9">
    <location>
        <begin position="128"/>
        <end position="183"/>
    </location>
</feature>
<evidence type="ECO:0000313" key="10">
    <source>
        <dbReference type="EMBL" id="MBU2666299.1"/>
    </source>
</evidence>
<reference evidence="10 11" key="1">
    <citation type="submission" date="2021-06" db="EMBL/GenBank/DDBJ databases">
        <title>Actinoplanes lichenicola sp. nov., and Actinoplanes ovalisporus sp. nov., isolated from lichen in Thailand.</title>
        <authorList>
            <person name="Saeng-In P."/>
            <person name="Kanchanasin P."/>
            <person name="Yuki M."/>
            <person name="Kudo T."/>
            <person name="Ohkuma M."/>
            <person name="Phongsopitanun W."/>
            <person name="Tanasupawat S."/>
        </authorList>
    </citation>
    <scope>NUCLEOTIDE SEQUENCE [LARGE SCALE GENOMIC DNA]</scope>
    <source>
        <strain evidence="10 11">NBRC 110975</strain>
    </source>
</reference>
<dbReference type="EMBL" id="JAHKKG010000007">
    <property type="protein sequence ID" value="MBU2666299.1"/>
    <property type="molecule type" value="Genomic_DNA"/>
</dbReference>
<evidence type="ECO:0000256" key="7">
    <source>
        <dbReference type="ARBA" id="ARBA00023306"/>
    </source>
</evidence>
<accession>A0ABS5YS76</accession>
<keyword evidence="5" id="KW-0132">Cell division</keyword>
<gene>
    <name evidence="10" type="ORF">KOI35_22610</name>
</gene>
<keyword evidence="7" id="KW-0131">Cell cycle</keyword>
<name>A0ABS5YS76_9ACTN</name>
<evidence type="ECO:0000256" key="8">
    <source>
        <dbReference type="ARBA" id="ARBA00031737"/>
    </source>
</evidence>
<evidence type="ECO:0000256" key="4">
    <source>
        <dbReference type="ARBA" id="ARBA00022490"/>
    </source>
</evidence>
<evidence type="ECO:0000256" key="5">
    <source>
        <dbReference type="ARBA" id="ARBA00022618"/>
    </source>
</evidence>
<feature type="compositionally biased region" description="Basic and acidic residues" evidence="9">
    <location>
        <begin position="91"/>
        <end position="106"/>
    </location>
</feature>